<sequence>MAVPQVKGLEVDIMEGEITVLWKPVNASSDVTYNVEMANYNEDEWAMVTSCTGIKMNHCDISSLIHNYVSRYKIRVQVVVGDDVSAWISKRFFANTGKLQPPSFSLSATSSTITVYVHQKPILEKLFPYGVTYTIFLEDRERDYETTAYLKDDMGENQKTKIFKNLHWGTVYCVKLKVESNAALPTSSVSPPQCILLPAEGKKNIITRMHRVLIKSSTVQREWFITAVSSLTILGVLTIIGLLAVFLQCYLKRPEKTPAALKSPVSGWHPLSVGEGEMEVVTDKGWFLFRSEEKNCVKNPLTIVTVMEDNEEEEDRRTSMDSGVGMESNSVTTSEGTPSMTQEDSGCGSLGGSESSTSSQTDYPLEKERTDADIARKREDSGVGLGCHLDSSSLDGQDSGSLKEAVSVDNYRSQCASTVQIDVCDDEELFQQILPNSVLAEVVTGYRAAPQLCICSGEGQCMWCHKQGHPGTEVIKQYKSMCIDNGLLSGKCEFVDSYKRGLTFPSYSKKTQMDSVIMDNLETTFIQLGETFPLLTALTPLALLEGGQDFNMNNVPLSLCDVHLTTD</sequence>
<accession>A0ACB8VF65</accession>
<name>A0ACB8VF65_9TELE</name>
<evidence type="ECO:0000313" key="1">
    <source>
        <dbReference type="EMBL" id="KAI3354272.1"/>
    </source>
</evidence>
<keyword evidence="2" id="KW-1185">Reference proteome</keyword>
<gene>
    <name evidence="1" type="ORF">L3Q82_018808</name>
</gene>
<proteinExistence type="predicted"/>
<dbReference type="EMBL" id="CM041552">
    <property type="protein sequence ID" value="KAI3354272.1"/>
    <property type="molecule type" value="Genomic_DNA"/>
</dbReference>
<dbReference type="Proteomes" id="UP000831701">
    <property type="component" value="Chromosome 22"/>
</dbReference>
<organism evidence="1 2">
    <name type="scientific">Scortum barcoo</name>
    <name type="common">barcoo grunter</name>
    <dbReference type="NCBI Taxonomy" id="214431"/>
    <lineage>
        <taxon>Eukaryota</taxon>
        <taxon>Metazoa</taxon>
        <taxon>Chordata</taxon>
        <taxon>Craniata</taxon>
        <taxon>Vertebrata</taxon>
        <taxon>Euteleostomi</taxon>
        <taxon>Actinopterygii</taxon>
        <taxon>Neopterygii</taxon>
        <taxon>Teleostei</taxon>
        <taxon>Neoteleostei</taxon>
        <taxon>Acanthomorphata</taxon>
        <taxon>Eupercaria</taxon>
        <taxon>Centrarchiformes</taxon>
        <taxon>Terapontoidei</taxon>
        <taxon>Terapontidae</taxon>
        <taxon>Scortum</taxon>
    </lineage>
</organism>
<protein>
    <submittedName>
        <fullName evidence="1">Uncharacterized protein</fullName>
    </submittedName>
</protein>
<reference evidence="1" key="1">
    <citation type="submission" date="2022-04" db="EMBL/GenBank/DDBJ databases">
        <title>Jade perch genome.</title>
        <authorList>
            <person name="Chao B."/>
        </authorList>
    </citation>
    <scope>NUCLEOTIDE SEQUENCE</scope>
    <source>
        <strain evidence="1">CB-2022</strain>
    </source>
</reference>
<evidence type="ECO:0000313" key="2">
    <source>
        <dbReference type="Proteomes" id="UP000831701"/>
    </source>
</evidence>
<comment type="caution">
    <text evidence="1">The sequence shown here is derived from an EMBL/GenBank/DDBJ whole genome shotgun (WGS) entry which is preliminary data.</text>
</comment>